<feature type="compositionally biased region" description="Polar residues" evidence="1">
    <location>
        <begin position="8"/>
        <end position="46"/>
    </location>
</feature>
<accession>A0ABQ0LC64</accession>
<reference evidence="2" key="1">
    <citation type="submission" date="2014-09" db="EMBL/GenBank/DDBJ databases">
        <title>Genome sequence of the luminous mushroom Mycena chlorophos for searching fungal bioluminescence genes.</title>
        <authorList>
            <person name="Tanaka Y."/>
            <person name="Kasuga D."/>
            <person name="Oba Y."/>
            <person name="Hase S."/>
            <person name="Sato K."/>
            <person name="Oba Y."/>
            <person name="Sakakibara Y."/>
        </authorList>
    </citation>
    <scope>NUCLEOTIDE SEQUENCE</scope>
</reference>
<evidence type="ECO:0000313" key="2">
    <source>
        <dbReference type="EMBL" id="GAT48724.1"/>
    </source>
</evidence>
<organism evidence="2 3">
    <name type="scientific">Mycena chlorophos</name>
    <name type="common">Agaric fungus</name>
    <name type="synonym">Agaricus chlorophos</name>
    <dbReference type="NCBI Taxonomy" id="658473"/>
    <lineage>
        <taxon>Eukaryota</taxon>
        <taxon>Fungi</taxon>
        <taxon>Dikarya</taxon>
        <taxon>Basidiomycota</taxon>
        <taxon>Agaricomycotina</taxon>
        <taxon>Agaricomycetes</taxon>
        <taxon>Agaricomycetidae</taxon>
        <taxon>Agaricales</taxon>
        <taxon>Marasmiineae</taxon>
        <taxon>Mycenaceae</taxon>
        <taxon>Mycena</taxon>
    </lineage>
</organism>
<proteinExistence type="predicted"/>
<gene>
    <name evidence="2" type="ORF">MCHLO_06103</name>
</gene>
<feature type="compositionally biased region" description="Basic residues" evidence="1">
    <location>
        <begin position="337"/>
        <end position="353"/>
    </location>
</feature>
<feature type="compositionally biased region" description="Basic residues" evidence="1">
    <location>
        <begin position="363"/>
        <end position="376"/>
    </location>
</feature>
<keyword evidence="3" id="KW-1185">Reference proteome</keyword>
<dbReference type="Proteomes" id="UP000815677">
    <property type="component" value="Unassembled WGS sequence"/>
</dbReference>
<protein>
    <submittedName>
        <fullName evidence="2">Uncharacterized protein</fullName>
    </submittedName>
</protein>
<evidence type="ECO:0000256" key="1">
    <source>
        <dbReference type="SAM" id="MobiDB-lite"/>
    </source>
</evidence>
<feature type="region of interest" description="Disordered" evidence="1">
    <location>
        <begin position="225"/>
        <end position="448"/>
    </location>
</feature>
<feature type="region of interest" description="Disordered" evidence="1">
    <location>
        <begin position="1"/>
        <end position="97"/>
    </location>
</feature>
<sequence>MSPALQARSLSYATNAENGTASWKSTPSRQPHASASRLQEPESSGAGSLLSRIGGREPTRSLLERMNLDDEDSRLSSLEEGQMREQKTPKTPLLNGHFISPLRKEENTRSLSPVASTSKETPLSTASLKRVLTHAVYHNATLRKGDPAELDLQSLDAKVEATVTAPAVDKFAEKLLQVREQLNSLPADKRAELMRQPTADIASFNSPWPPPTMNLDQDSNIAASDRMKKAPPTGPRAMRDVPTSKGKERARSPSPRPHGLPRRPISVERGAFNGRRIFSPPRRTPSPARPFRRYSRSLSRSRSPTFNSRRPLEKRRFVRSPTPDRGGYRGRSFSPNPRRRHPSRSPPPLRRKFSPGYYDRQRSRSRSRSRSRRRRSRSLDSSVERPRNGFNPPPRRAGGAGGPTPKTSPQIPARRPSNPNLTQSPISPQFPRANGHSHVRGPTPQSPVVDAVSAFSKSIHASAPPVRPPSPIPMVVSRSPSPRAAPPTNPCNHVPGIWFAKVGAQHARVNRCNFIIEPGMAAIWCIPSEADLPQRIEDPETEQPKLCVKLFCLQTAAVASLLEKLAADSHVTPGRRANAVAELQTRWPAEGVFVQVNVGHDNSGGGKSWIPRELEPPNQPLDLTPHIHIGTNSLEIIQLARKDDCTFVLCGLPRAEPDAADEAFEVLWMDDPIVDERDSLFAFPSVPVS</sequence>
<feature type="compositionally biased region" description="Basic and acidic residues" evidence="1">
    <location>
        <begin position="54"/>
        <end position="68"/>
    </location>
</feature>
<feature type="region of interest" description="Disordered" evidence="1">
    <location>
        <begin position="460"/>
        <end position="488"/>
    </location>
</feature>
<dbReference type="EMBL" id="DF844911">
    <property type="protein sequence ID" value="GAT48724.1"/>
    <property type="molecule type" value="Genomic_DNA"/>
</dbReference>
<feature type="compositionally biased region" description="Polar residues" evidence="1">
    <location>
        <begin position="417"/>
        <end position="427"/>
    </location>
</feature>
<feature type="compositionally biased region" description="Low complexity" evidence="1">
    <location>
        <begin position="473"/>
        <end position="482"/>
    </location>
</feature>
<evidence type="ECO:0000313" key="3">
    <source>
        <dbReference type="Proteomes" id="UP000815677"/>
    </source>
</evidence>
<name>A0ABQ0LC64_MYCCL</name>